<dbReference type="Proteomes" id="UP000515159">
    <property type="component" value="Chromosome 11"/>
</dbReference>
<evidence type="ECO:0000256" key="1">
    <source>
        <dbReference type="SAM" id="Coils"/>
    </source>
</evidence>
<feature type="domain" description="KATNIP" evidence="3">
    <location>
        <begin position="1186"/>
        <end position="1502"/>
    </location>
</feature>
<feature type="region of interest" description="Disordered" evidence="2">
    <location>
        <begin position="94"/>
        <end position="119"/>
    </location>
</feature>
<dbReference type="InParanoid" id="A0A6P8SX85"/>
<feature type="coiled-coil region" evidence="1">
    <location>
        <begin position="341"/>
        <end position="368"/>
    </location>
</feature>
<protein>
    <submittedName>
        <fullName evidence="5">Protein KIAA0556 homolog isoform X1</fullName>
    </submittedName>
</protein>
<dbReference type="OrthoDB" id="304622at2759"/>
<evidence type="ECO:0000259" key="3">
    <source>
        <dbReference type="Pfam" id="PF14652"/>
    </source>
</evidence>
<feature type="region of interest" description="Disordered" evidence="2">
    <location>
        <begin position="304"/>
        <end position="337"/>
    </location>
</feature>
<feature type="region of interest" description="Disordered" evidence="2">
    <location>
        <begin position="1131"/>
        <end position="1157"/>
    </location>
</feature>
<reference evidence="5" key="1">
    <citation type="submission" date="2025-08" db="UniProtKB">
        <authorList>
            <consortium name="RefSeq"/>
        </authorList>
    </citation>
    <scope>IDENTIFICATION</scope>
</reference>
<proteinExistence type="predicted"/>
<sequence>MASNSLRNTGRNKSSSKERNEGYINGIAIDFDEKHDEYLILLQQRNRVVRKLKAKDLMQVQLERLEQGFSVYLNGANSEVRNPTKSLNHQDLLRSGTQSARSHEVSKQQGCRTQTAPGKIQRRGWIQSLKSSKKGVYSDFKCSVQSTDAQLSDSSEVEKDRLLLNFHDIKAIRESLELSVSLQRRDKRDSSSEESDFIEEDVFEEHKQIEEKAKSFENILLSPSKSSQESLTRCKGPRKHSNLKPGDLIVLEFEPSPTVVGRKQERVLSARRKDNAEHYIPTKPVMVKSKQERPSSVCSLYLEEQDSYHSRPSSRQERPLSAVRKNISESKDSDRSANEVISAMQVENETLQKEMQSLIKEASDVQQRLSLVPAPSLSTKLNSKLKQERTVVNEAMERISVLELSQQKKLLKVLQKIENGSRLQNLTTVHNLTADSQLTDRTREAQDIIYVTMEILSNWGNSSSVGLTEVQFYDLKNRKIFVSPHDVDVRNAAYPGDLSCLVNGKVKTTKERFMWTCPFHPPVQLYFVIRNPGKSYDFAISKIKIWNYNKTLSDLDIGARNVKIYIDETLVFDGILEKGCGNQVFDYSNTVNLLEDTLCLSVTKNTDFDKASNLKTDMDSSFENPDVYDSLNIQSGITNISINQTDEGESSITSLKKDDLSNQEVTVTSTSYTRVGFQEDTTSTVVENSELENELSMKEQLEKIIGRKITESSSKTPSWLQSSSDMKEKNQSRSKEKPLWLDAEQSLELGVQVQSDSATSNWQALIDEDNKSELEKSLKKALEVASSSHLSRKLCADEFDNLINQEFHSPEHPVSGRRSTLSIRKEDLTNEDSTEESLPNLDVLLSVKSPKSPRARWHNEQDYSLLESWNSLLKFNHSQRGRISNMEFEGDIFDEFLQQQKISRQGEHQSARKEDTEDALRILEEDNTIETDRDDGSDFEIPVLPHGQHLIIKIASTWGDRHYVGLNGIEIFSSNGEPVQISGIEAEPPDINILPTYGKDPRVVTNLIDRTNRTQDDMHLWLAPFTPGKLHFIYLEFVTPSQVAMIRIWNYNKSRIHSFRGVKDIEILLDEKCIFKGEIAKASGTLSGASEQFGDTILFTTDDDILEAMSHYDETFDGEYESMLSRYKEDVNRPSTADGEGEERPFTQAGSRAEGKQIQEETVPLGTSIEVPCAVPGIYTGTCLQLSFTLTWGDAHYLGLTGLEVVGMDGQALPVSISMISASPRDLNDLPDYNKDSRTLDKLIDRTNITSDDSHMWLIPFTYGGDHSVKINFDKAENIAGLRFWNYNKSPEDTYRGAKVVHVSLDGHCISPSEGFLIRKGPGVCHFDFAQEILFVDYLQPQQMKQYLRTDLTCIGPSMDYEAPLMPCGFIFQFQLLTSWGDPYYIGLNGLEFYDEHGEKNILTENHIAAFPDSVNILDGVCGDVRTPEKLIDGVNNSSDGRHTWLAPILPGLVNRIYVIFDKPTTVSMIKLWNYSKTPQRGIKEFGLLVDDLLVYNGILDMSHIVHGILPTCEPVVPYHSILFTNDERISHREKNTVISNHVEDQDVRMMNENKIVTHSKKKQIADPALRPKTCITDKEIMRRRRY</sequence>
<keyword evidence="1" id="KW-0175">Coiled coil</keyword>
<dbReference type="CTD" id="23247"/>
<name>A0A6P8SX85_GEOSA</name>
<dbReference type="InterPro" id="IPR027859">
    <property type="entry name" value="KATNIP_dom"/>
</dbReference>
<feature type="compositionally biased region" description="Basic and acidic residues" evidence="2">
    <location>
        <begin position="725"/>
        <end position="737"/>
    </location>
</feature>
<dbReference type="PANTHER" id="PTHR21534">
    <property type="entry name" value="KATANIN-INTERACTING PROTEIN"/>
    <property type="match status" value="1"/>
</dbReference>
<dbReference type="PANTHER" id="PTHR21534:SF0">
    <property type="entry name" value="KATANIN-INTERACTING PROTEIN"/>
    <property type="match status" value="1"/>
</dbReference>
<dbReference type="GeneID" id="117369075"/>
<keyword evidence="4" id="KW-1185">Reference proteome</keyword>
<feature type="compositionally biased region" description="Basic and acidic residues" evidence="2">
    <location>
        <begin position="306"/>
        <end position="318"/>
    </location>
</feature>
<evidence type="ECO:0000313" key="5">
    <source>
        <dbReference type="RefSeq" id="XP_033818906.1"/>
    </source>
</evidence>
<feature type="compositionally biased region" description="Polar residues" evidence="2">
    <location>
        <begin position="714"/>
        <end position="724"/>
    </location>
</feature>
<feature type="domain" description="KATNIP" evidence="3">
    <location>
        <begin position="900"/>
        <end position="1081"/>
    </location>
</feature>
<feature type="region of interest" description="Disordered" evidence="2">
    <location>
        <begin position="714"/>
        <end position="737"/>
    </location>
</feature>
<feature type="domain" description="KATNIP" evidence="3">
    <location>
        <begin position="454"/>
        <end position="612"/>
    </location>
</feature>
<feature type="compositionally biased region" description="Polar residues" evidence="2">
    <location>
        <begin position="107"/>
        <end position="116"/>
    </location>
</feature>
<dbReference type="RefSeq" id="XP_033818906.1">
    <property type="nucleotide sequence ID" value="XM_033963015.1"/>
</dbReference>
<evidence type="ECO:0000313" key="4">
    <source>
        <dbReference type="Proteomes" id="UP000515159"/>
    </source>
</evidence>
<dbReference type="Pfam" id="PF14652">
    <property type="entry name" value="DUF4457"/>
    <property type="match status" value="3"/>
</dbReference>
<accession>A0A6P8SX85</accession>
<evidence type="ECO:0000256" key="2">
    <source>
        <dbReference type="SAM" id="MobiDB-lite"/>
    </source>
</evidence>
<dbReference type="InterPro" id="IPR026704">
    <property type="entry name" value="KATNIP"/>
</dbReference>
<feature type="compositionally biased region" description="Basic and acidic residues" evidence="2">
    <location>
        <begin position="326"/>
        <end position="337"/>
    </location>
</feature>
<organism evidence="4 5">
    <name type="scientific">Geotrypetes seraphini</name>
    <name type="common">Gaboon caecilian</name>
    <name type="synonym">Caecilia seraphini</name>
    <dbReference type="NCBI Taxonomy" id="260995"/>
    <lineage>
        <taxon>Eukaryota</taxon>
        <taxon>Metazoa</taxon>
        <taxon>Chordata</taxon>
        <taxon>Craniata</taxon>
        <taxon>Vertebrata</taxon>
        <taxon>Euteleostomi</taxon>
        <taxon>Amphibia</taxon>
        <taxon>Gymnophiona</taxon>
        <taxon>Geotrypetes</taxon>
    </lineage>
</organism>
<gene>
    <name evidence="5" type="primary">KATNIP</name>
</gene>
<dbReference type="KEGG" id="gsh:117369075"/>
<dbReference type="FunCoup" id="A0A6P8SX85">
    <property type="interactions" value="397"/>
</dbReference>